<dbReference type="SUPFAM" id="SSF50475">
    <property type="entry name" value="FMN-binding split barrel"/>
    <property type="match status" value="1"/>
</dbReference>
<dbReference type="InterPro" id="IPR012349">
    <property type="entry name" value="Split_barrel_FMN-bd"/>
</dbReference>
<organism evidence="1 2">
    <name type="scientific">Actinomyces capricornis</name>
    <dbReference type="NCBI Taxonomy" id="2755559"/>
    <lineage>
        <taxon>Bacteria</taxon>
        <taxon>Bacillati</taxon>
        <taxon>Actinomycetota</taxon>
        <taxon>Actinomycetes</taxon>
        <taxon>Actinomycetales</taxon>
        <taxon>Actinomycetaceae</taxon>
        <taxon>Actinomyces</taxon>
    </lineage>
</organism>
<protein>
    <submittedName>
        <fullName evidence="1">Transcriptional regulator</fullName>
    </submittedName>
</protein>
<evidence type="ECO:0000313" key="2">
    <source>
        <dbReference type="Proteomes" id="UP000824496"/>
    </source>
</evidence>
<dbReference type="PANTHER" id="PTHR35802:SF1">
    <property type="entry name" value="PROTEASE SYNTHASE AND SPORULATION PROTEIN PAI 2"/>
    <property type="match status" value="1"/>
</dbReference>
<dbReference type="EMBL" id="AP025017">
    <property type="protein sequence ID" value="BDA65545.1"/>
    <property type="molecule type" value="Genomic_DNA"/>
</dbReference>
<gene>
    <name evidence="1" type="ORF">MANAM107_23790</name>
</gene>
<keyword evidence="2" id="KW-1185">Reference proteome</keyword>
<dbReference type="Gene3D" id="2.30.110.10">
    <property type="entry name" value="Electron Transport, Fmn-binding Protein, Chain A"/>
    <property type="match status" value="1"/>
</dbReference>
<dbReference type="RefSeq" id="WP_223908907.1">
    <property type="nucleotide sequence ID" value="NZ_AP025017.1"/>
</dbReference>
<proteinExistence type="predicted"/>
<dbReference type="PIRSF" id="PIRSF010372">
    <property type="entry name" value="PaiB"/>
    <property type="match status" value="1"/>
</dbReference>
<evidence type="ECO:0000313" key="1">
    <source>
        <dbReference type="EMBL" id="BDA65545.1"/>
    </source>
</evidence>
<sequence length="220" mass="24584">MYVPRHFQLPQDYATAMLAQPRSGNLVTVHDDGPASTLVPFHLDEERGVLVTHLVRNNPQARKPILGPGLVILDDADAYITPQWYATSAQDPDVPTWDYITLHIRGRVRIDPSPQAALAAARELTTRMEPPELLQAVGEESLTAMSRAIVAVEVTIEHIEGKAKMSQNRRPEDIRSLITALEQHGQHTLADFLREVSLPYAEQRFATLDRLHRAAARPPE</sequence>
<reference evidence="1 2" key="1">
    <citation type="submission" date="2021-08" db="EMBL/GenBank/DDBJ databases">
        <title>Whole genome sequence of novel Actinomyces species strain MAS-1.</title>
        <authorList>
            <person name="Saito M."/>
            <person name="Kuwahara N."/>
            <person name="Takizawa T."/>
            <person name="Gotouda H."/>
            <person name="Ochiai T."/>
        </authorList>
    </citation>
    <scope>NUCLEOTIDE SEQUENCE [LARGE SCALE GENOMIC DNA]</scope>
    <source>
        <strain evidence="1 2">MAS-1</strain>
    </source>
</reference>
<dbReference type="Pfam" id="PF04299">
    <property type="entry name" value="FMN_bind_2"/>
    <property type="match status" value="1"/>
</dbReference>
<dbReference type="Proteomes" id="UP000824496">
    <property type="component" value="Chromosome"/>
</dbReference>
<accession>A0ABM7UEM7</accession>
<dbReference type="InterPro" id="IPR007396">
    <property type="entry name" value="TR_PAI2-type"/>
</dbReference>
<name>A0ABM7UEM7_9ACTO</name>
<dbReference type="PANTHER" id="PTHR35802">
    <property type="entry name" value="PROTEASE SYNTHASE AND SPORULATION PROTEIN PAI 2"/>
    <property type="match status" value="1"/>
</dbReference>